<organism evidence="1 2">
    <name type="scientific">Rhodococcus opacus</name>
    <name type="common">Nocardia opaca</name>
    <dbReference type="NCBI Taxonomy" id="37919"/>
    <lineage>
        <taxon>Bacteria</taxon>
        <taxon>Bacillati</taxon>
        <taxon>Actinomycetota</taxon>
        <taxon>Actinomycetes</taxon>
        <taxon>Mycobacteriales</taxon>
        <taxon>Nocardiaceae</taxon>
        <taxon>Rhodococcus</taxon>
    </lineage>
</organism>
<dbReference type="EMBL" id="PUIO01000047">
    <property type="protein sequence ID" value="PQP18978.1"/>
    <property type="molecule type" value="Genomic_DNA"/>
</dbReference>
<dbReference type="AlphaFoldDB" id="A0A2S8IW54"/>
<name>A0A2S8IW54_RHOOP</name>
<comment type="caution">
    <text evidence="1">The sequence shown here is derived from an EMBL/GenBank/DDBJ whole genome shotgun (WGS) entry which is preliminary data.</text>
</comment>
<gene>
    <name evidence="1" type="ORF">C5613_31215</name>
</gene>
<evidence type="ECO:0000313" key="2">
    <source>
        <dbReference type="Proteomes" id="UP000239290"/>
    </source>
</evidence>
<protein>
    <submittedName>
        <fullName evidence="1">Uncharacterized protein</fullName>
    </submittedName>
</protein>
<reference evidence="2" key="1">
    <citation type="submission" date="2018-02" db="EMBL/GenBank/DDBJ databases">
        <title>Draft genome sequencing of Rhodococcus opacus KU647198.</title>
        <authorList>
            <person name="Zheng B.-X."/>
        </authorList>
    </citation>
    <scope>NUCLEOTIDE SEQUENCE [LARGE SCALE GENOMIC DNA]</scope>
    <source>
        <strain evidence="2">04-OD7</strain>
    </source>
</reference>
<dbReference type="Proteomes" id="UP000239290">
    <property type="component" value="Unassembled WGS sequence"/>
</dbReference>
<dbReference type="RefSeq" id="WP_105420372.1">
    <property type="nucleotide sequence ID" value="NZ_PUIO01000047.1"/>
</dbReference>
<evidence type="ECO:0000313" key="1">
    <source>
        <dbReference type="EMBL" id="PQP18978.1"/>
    </source>
</evidence>
<proteinExistence type="predicted"/>
<sequence>MTDEELLERVRDACVVLHSFLRTARSGIAVSAREGTYRQLTDELRDAVDAAQAAGVPEAVIFDTMDTAAP</sequence>
<accession>A0A2S8IW54</accession>